<evidence type="ECO:0000256" key="2">
    <source>
        <dbReference type="SAM" id="SignalP"/>
    </source>
</evidence>
<organism evidence="3 4">
    <name type="scientific">Actinoallomurus vinaceus</name>
    <dbReference type="NCBI Taxonomy" id="1080074"/>
    <lineage>
        <taxon>Bacteria</taxon>
        <taxon>Bacillati</taxon>
        <taxon>Actinomycetota</taxon>
        <taxon>Actinomycetes</taxon>
        <taxon>Streptosporangiales</taxon>
        <taxon>Thermomonosporaceae</taxon>
        <taxon>Actinoallomurus</taxon>
    </lineage>
</organism>
<accession>A0ABP8UTA5</accession>
<dbReference type="Pfam" id="PF03583">
    <property type="entry name" value="LIP"/>
    <property type="match status" value="1"/>
</dbReference>
<dbReference type="PANTHER" id="PTHR34853">
    <property type="match status" value="1"/>
</dbReference>
<dbReference type="InterPro" id="IPR005152">
    <property type="entry name" value="Lipase_secreted"/>
</dbReference>
<feature type="region of interest" description="Disordered" evidence="1">
    <location>
        <begin position="19"/>
        <end position="45"/>
    </location>
</feature>
<name>A0ABP8UTA5_9ACTN</name>
<dbReference type="InterPro" id="IPR029058">
    <property type="entry name" value="AB_hydrolase_fold"/>
</dbReference>
<dbReference type="PANTHER" id="PTHR34853:SF1">
    <property type="entry name" value="LIPASE 5"/>
    <property type="match status" value="1"/>
</dbReference>
<keyword evidence="2" id="KW-0732">Signal</keyword>
<evidence type="ECO:0000313" key="4">
    <source>
        <dbReference type="Proteomes" id="UP001501442"/>
    </source>
</evidence>
<dbReference type="PIRSF" id="PIRSF029171">
    <property type="entry name" value="Esterase_LipA"/>
    <property type="match status" value="1"/>
</dbReference>
<proteinExistence type="predicted"/>
<reference evidence="4" key="1">
    <citation type="journal article" date="2019" name="Int. J. Syst. Evol. Microbiol.">
        <title>The Global Catalogue of Microorganisms (GCM) 10K type strain sequencing project: providing services to taxonomists for standard genome sequencing and annotation.</title>
        <authorList>
            <consortium name="The Broad Institute Genomics Platform"/>
            <consortium name="The Broad Institute Genome Sequencing Center for Infectious Disease"/>
            <person name="Wu L."/>
            <person name="Ma J."/>
        </authorList>
    </citation>
    <scope>NUCLEOTIDE SEQUENCE [LARGE SCALE GENOMIC DNA]</scope>
    <source>
        <strain evidence="4">JCM 17939</strain>
    </source>
</reference>
<dbReference type="SUPFAM" id="SSF53474">
    <property type="entry name" value="alpha/beta-Hydrolases"/>
    <property type="match status" value="1"/>
</dbReference>
<dbReference type="Proteomes" id="UP001501442">
    <property type="component" value="Unassembled WGS sequence"/>
</dbReference>
<keyword evidence="4" id="KW-1185">Reference proteome</keyword>
<comment type="caution">
    <text evidence="3">The sequence shown here is derived from an EMBL/GenBank/DDBJ whole genome shotgun (WGS) entry which is preliminary data.</text>
</comment>
<sequence length="392" mass="40027">MLAAAGMVLLTACSAATGKNAADPDAGEASPHPRPTWAFYRPPEPLPQRAPGTLIRSEPIAAPAGAHGWRILYHSRSTAGRDIAVSGSVFVPAAVPPAGGRPVVAWAHGTTGLGDSCAPSTDPQALGGIEDGPALLAAGDAIVSTDYEGLGTPGPHPYLVGPSEGRSVLDAVRAAAHLPGARIGRSVVVFGHSQGAHAALFAGGLAASYAPDLRLLGVAAAAPPIDLTTLARHVTQLDYGTGYLVMMAAGYSAADPSARLDSITTPAGRAGLSVIEDGCGDDVIEAYSGLSARAVFARDPRTTPPWSTGLVRDGVSALPRNVPVLVMQGGRDPIIPADVTKAAVRRMCGRGSVVAYRVYPHAYHNVVPSAASDLNAWITARFHGAPPPDDRC</sequence>
<protein>
    <submittedName>
        <fullName evidence="3">Lipase family protein</fullName>
    </submittedName>
</protein>
<gene>
    <name evidence="3" type="ORF">GCM10023196_102110</name>
</gene>
<dbReference type="Gene3D" id="3.40.50.1820">
    <property type="entry name" value="alpha/beta hydrolase"/>
    <property type="match status" value="2"/>
</dbReference>
<evidence type="ECO:0000256" key="1">
    <source>
        <dbReference type="SAM" id="MobiDB-lite"/>
    </source>
</evidence>
<dbReference type="EMBL" id="BAABHK010000028">
    <property type="protein sequence ID" value="GAA4639650.1"/>
    <property type="molecule type" value="Genomic_DNA"/>
</dbReference>
<feature type="chain" id="PRO_5047085937" evidence="2">
    <location>
        <begin position="22"/>
        <end position="392"/>
    </location>
</feature>
<evidence type="ECO:0000313" key="3">
    <source>
        <dbReference type="EMBL" id="GAA4639650.1"/>
    </source>
</evidence>
<feature type="signal peptide" evidence="2">
    <location>
        <begin position="1"/>
        <end position="21"/>
    </location>
</feature>